<dbReference type="InterPro" id="IPR032819">
    <property type="entry name" value="TruB_C"/>
</dbReference>
<evidence type="ECO:0000256" key="4">
    <source>
        <dbReference type="ARBA" id="ARBA00023235"/>
    </source>
</evidence>
<dbReference type="Pfam" id="PF09157">
    <property type="entry name" value="TruB-C_2"/>
    <property type="match status" value="1"/>
</dbReference>
<dbReference type="CDD" id="cd02573">
    <property type="entry name" value="PseudoU_synth_EcTruB"/>
    <property type="match status" value="1"/>
</dbReference>
<evidence type="ECO:0000259" key="6">
    <source>
        <dbReference type="Pfam" id="PF01509"/>
    </source>
</evidence>
<keyword evidence="3 5" id="KW-0819">tRNA processing</keyword>
<evidence type="ECO:0000259" key="8">
    <source>
        <dbReference type="Pfam" id="PF16198"/>
    </source>
</evidence>
<evidence type="ECO:0000256" key="1">
    <source>
        <dbReference type="ARBA" id="ARBA00000385"/>
    </source>
</evidence>
<dbReference type="Gene3D" id="2.30.130.10">
    <property type="entry name" value="PUA domain"/>
    <property type="match status" value="1"/>
</dbReference>
<dbReference type="InterPro" id="IPR015947">
    <property type="entry name" value="PUA-like_sf"/>
</dbReference>
<feature type="domain" description="tRNA pseudouridylate synthase B C-terminal" evidence="8">
    <location>
        <begin position="175"/>
        <end position="229"/>
    </location>
</feature>
<organism evidence="9 10">
    <name type="scientific">Sinimarinibacterium thermocellulolyticum</name>
    <dbReference type="NCBI Taxonomy" id="3170016"/>
    <lineage>
        <taxon>Bacteria</taxon>
        <taxon>Pseudomonadati</taxon>
        <taxon>Pseudomonadota</taxon>
        <taxon>Gammaproteobacteria</taxon>
        <taxon>Nevskiales</taxon>
        <taxon>Nevskiaceae</taxon>
        <taxon>Sinimarinibacterium</taxon>
    </lineage>
</organism>
<gene>
    <name evidence="5 9" type="primary">truB</name>
    <name evidence="9" type="ORF">ABSH63_06320</name>
</gene>
<feature type="domain" description="tRNA pseudouridine synthase II TruB subfamily 1 C-terminal" evidence="7">
    <location>
        <begin position="239"/>
        <end position="293"/>
    </location>
</feature>
<evidence type="ECO:0000313" key="9">
    <source>
        <dbReference type="EMBL" id="MES0873618.1"/>
    </source>
</evidence>
<keyword evidence="4 5" id="KW-0413">Isomerase</keyword>
<dbReference type="InterPro" id="IPR015240">
    <property type="entry name" value="tRNA_sdUridine_synth_fam1_C"/>
</dbReference>
<evidence type="ECO:0000256" key="2">
    <source>
        <dbReference type="ARBA" id="ARBA00005642"/>
    </source>
</evidence>
<reference evidence="9 10" key="1">
    <citation type="submission" date="2024-06" db="EMBL/GenBank/DDBJ databases">
        <authorList>
            <person name="Li Z."/>
            <person name="Jiang Y."/>
        </authorList>
    </citation>
    <scope>NUCLEOTIDE SEQUENCE [LARGE SCALE GENOMIC DNA]</scope>
    <source>
        <strain evidence="9 10">HSW-8</strain>
    </source>
</reference>
<comment type="similarity">
    <text evidence="2 5">Belongs to the pseudouridine synthase TruB family. Type 1 subfamily.</text>
</comment>
<feature type="active site" description="Nucleophile" evidence="5">
    <location>
        <position position="42"/>
    </location>
</feature>
<proteinExistence type="inferred from homology"/>
<name>A0ABV2A8X9_9GAMM</name>
<dbReference type="SUPFAM" id="SSF55120">
    <property type="entry name" value="Pseudouridine synthase"/>
    <property type="match status" value="1"/>
</dbReference>
<evidence type="ECO:0000256" key="3">
    <source>
        <dbReference type="ARBA" id="ARBA00022694"/>
    </source>
</evidence>
<dbReference type="SUPFAM" id="SSF88697">
    <property type="entry name" value="PUA domain-like"/>
    <property type="match status" value="1"/>
</dbReference>
<keyword evidence="10" id="KW-1185">Reference proteome</keyword>
<dbReference type="InterPro" id="IPR020103">
    <property type="entry name" value="PsdUridine_synth_cat_dom_sf"/>
</dbReference>
<dbReference type="Gene3D" id="3.30.2350.10">
    <property type="entry name" value="Pseudouridine synthase"/>
    <property type="match status" value="1"/>
</dbReference>
<feature type="domain" description="Pseudouridine synthase II N-terminal" evidence="6">
    <location>
        <begin position="27"/>
        <end position="174"/>
    </location>
</feature>
<protein>
    <recommendedName>
        <fullName evidence="5">tRNA pseudouridine synthase B</fullName>
        <ecNumber evidence="5">5.4.99.25</ecNumber>
    </recommendedName>
    <alternativeName>
        <fullName evidence="5">tRNA pseudouridine(55) synthase</fullName>
        <shortName evidence="5">Psi55 synthase</shortName>
    </alternativeName>
    <alternativeName>
        <fullName evidence="5">tRNA pseudouridylate synthase</fullName>
    </alternativeName>
    <alternativeName>
        <fullName evidence="5">tRNA-uridine isomerase</fullName>
    </alternativeName>
</protein>
<dbReference type="InterPro" id="IPR036974">
    <property type="entry name" value="PUA_sf"/>
</dbReference>
<dbReference type="PANTHER" id="PTHR13767">
    <property type="entry name" value="TRNA-PSEUDOURIDINE SYNTHASE"/>
    <property type="match status" value="1"/>
</dbReference>
<dbReference type="HAMAP" id="MF_01080">
    <property type="entry name" value="TruB_bact"/>
    <property type="match status" value="1"/>
</dbReference>
<dbReference type="PANTHER" id="PTHR13767:SF2">
    <property type="entry name" value="PSEUDOURIDYLATE SYNTHASE TRUB1"/>
    <property type="match status" value="1"/>
</dbReference>
<dbReference type="NCBIfam" id="TIGR00431">
    <property type="entry name" value="TruB"/>
    <property type="match status" value="1"/>
</dbReference>
<comment type="catalytic activity">
    <reaction evidence="1 5">
        <text>uridine(55) in tRNA = pseudouridine(55) in tRNA</text>
        <dbReference type="Rhea" id="RHEA:42532"/>
        <dbReference type="Rhea" id="RHEA-COMP:10101"/>
        <dbReference type="Rhea" id="RHEA-COMP:10102"/>
        <dbReference type="ChEBI" id="CHEBI:65314"/>
        <dbReference type="ChEBI" id="CHEBI:65315"/>
        <dbReference type="EC" id="5.4.99.25"/>
    </reaction>
</comment>
<dbReference type="InterPro" id="IPR002501">
    <property type="entry name" value="PsdUridine_synth_N"/>
</dbReference>
<evidence type="ECO:0000256" key="5">
    <source>
        <dbReference type="HAMAP-Rule" id="MF_01080"/>
    </source>
</evidence>
<evidence type="ECO:0000259" key="7">
    <source>
        <dbReference type="Pfam" id="PF09157"/>
    </source>
</evidence>
<dbReference type="GO" id="GO:0160148">
    <property type="term" value="F:tRNA pseudouridine(55) synthase activity"/>
    <property type="evidence" value="ECO:0007669"/>
    <property type="project" value="UniProtKB-EC"/>
</dbReference>
<sequence>MNRHVDGILLFDKPLGVSSNDALQQVRRLYQADKAGHTGSLDPLATGALPICLGEATKLCGVLLDADKHYVAEAQLGVRTSTGDAEGDVIETAAVPSLESLTRAAAGMLGEIEQVPPMYSALKHDGQRLYALARQGIEIERPARRVRIHALQIEPASAPDRFRAQVRCSKGTYVRTLIEDLARMAGSCAHLTALRRTAVAPFEGRALVTLSQLEAAAVQGVEALDRLLLAPAAALAHWPRVAVNDVQAQRLARGQTLALGAAVEPGRVAVIDRTGTLLGLAEVTVAGCLQPRRWLRIERSDRL</sequence>
<dbReference type="Pfam" id="PF16198">
    <property type="entry name" value="TruB_C_2"/>
    <property type="match status" value="1"/>
</dbReference>
<dbReference type="Pfam" id="PF01509">
    <property type="entry name" value="TruB_N"/>
    <property type="match status" value="1"/>
</dbReference>
<evidence type="ECO:0000313" key="10">
    <source>
        <dbReference type="Proteomes" id="UP001465331"/>
    </source>
</evidence>
<dbReference type="Proteomes" id="UP001465331">
    <property type="component" value="Unassembled WGS sequence"/>
</dbReference>
<dbReference type="EC" id="5.4.99.25" evidence="5"/>
<dbReference type="InterPro" id="IPR014780">
    <property type="entry name" value="tRNA_psdUridine_synth_TruB"/>
</dbReference>
<dbReference type="EMBL" id="JBEPIJ010000005">
    <property type="protein sequence ID" value="MES0873618.1"/>
    <property type="molecule type" value="Genomic_DNA"/>
</dbReference>
<accession>A0ABV2A8X9</accession>
<comment type="caution">
    <text evidence="9">The sequence shown here is derived from an EMBL/GenBank/DDBJ whole genome shotgun (WGS) entry which is preliminary data.</text>
</comment>
<comment type="function">
    <text evidence="5">Responsible for synthesis of pseudouridine from uracil-55 in the psi GC loop of transfer RNAs.</text>
</comment>